<evidence type="ECO:0000256" key="1">
    <source>
        <dbReference type="SAM" id="SignalP"/>
    </source>
</evidence>
<protein>
    <submittedName>
        <fullName evidence="2">Uncharacterized protein</fullName>
    </submittedName>
</protein>
<keyword evidence="1" id="KW-0732">Signal</keyword>
<feature type="signal peptide" evidence="1">
    <location>
        <begin position="1"/>
        <end position="20"/>
    </location>
</feature>
<evidence type="ECO:0000313" key="3">
    <source>
        <dbReference type="Proteomes" id="UP000626109"/>
    </source>
</evidence>
<proteinExistence type="predicted"/>
<dbReference type="AlphaFoldDB" id="A0A813ICD5"/>
<feature type="chain" id="PRO_5032493662" evidence="1">
    <location>
        <begin position="21"/>
        <end position="455"/>
    </location>
</feature>
<feature type="non-terminal residue" evidence="2">
    <location>
        <position position="1"/>
    </location>
</feature>
<sequence length="455" mass="50316">MRSRLAALASISVTLQQASGFLPQLKVQQNDSDVLADCAATVAHCIVGTARTLPKPEVYLSIAKNLVRPLAPRQCTRLFFVLDLSSKADSQKGGSFKYSEEVLWQGAWRHLPPAGYWLDPPLPGPGAHSSFFEPWCLYQCVPMFDKNRLCLGLVTDFEAATGHRFDWVVRSRPDLKWLPQVIPGSLQQYSPAAAYAQFAWDAPMDTVLVLPRRFAAQMLQEILFGRCHTLQEAQEHQCKHWSCDCWIGIFAAEAGIPILPLKLRYDIVRLPTVADPKLPTLANDWWNAQLLHNRRLRTAILGPSGSDPMFSVGRSVELRASLAPLLPQAPPVCISYVEAGFCFAHAAQLLSVDFYLAAPIQNSWPEVRFNVWRPDKVSLGRLNATTLRLRASLPLRGGETSPQTLSVEPGPRSIVVRPPIALRAGDCLGWSVCGPVPFPFDDCQESGEEALMGVS</sequence>
<dbReference type="EMBL" id="CAJNNW010005702">
    <property type="protein sequence ID" value="CAE8647647.1"/>
    <property type="molecule type" value="Genomic_DNA"/>
</dbReference>
<accession>A0A813ICD5</accession>
<name>A0A813ICD5_POLGL</name>
<comment type="caution">
    <text evidence="2">The sequence shown here is derived from an EMBL/GenBank/DDBJ whole genome shotgun (WGS) entry which is preliminary data.</text>
</comment>
<evidence type="ECO:0000313" key="2">
    <source>
        <dbReference type="EMBL" id="CAE8647647.1"/>
    </source>
</evidence>
<dbReference type="Proteomes" id="UP000626109">
    <property type="component" value="Unassembled WGS sequence"/>
</dbReference>
<reference evidence="2" key="1">
    <citation type="submission" date="2021-02" db="EMBL/GenBank/DDBJ databases">
        <authorList>
            <person name="Dougan E. K."/>
            <person name="Rhodes N."/>
            <person name="Thang M."/>
            <person name="Chan C."/>
        </authorList>
    </citation>
    <scope>NUCLEOTIDE SEQUENCE</scope>
</reference>
<gene>
    <name evidence="2" type="ORF">PGLA2088_LOCUS5864</name>
</gene>
<organism evidence="2 3">
    <name type="scientific">Polarella glacialis</name>
    <name type="common">Dinoflagellate</name>
    <dbReference type="NCBI Taxonomy" id="89957"/>
    <lineage>
        <taxon>Eukaryota</taxon>
        <taxon>Sar</taxon>
        <taxon>Alveolata</taxon>
        <taxon>Dinophyceae</taxon>
        <taxon>Suessiales</taxon>
        <taxon>Suessiaceae</taxon>
        <taxon>Polarella</taxon>
    </lineage>
</organism>